<keyword evidence="2" id="KW-1185">Reference proteome</keyword>
<dbReference type="RefSeq" id="YP_007379178.1">
    <property type="nucleotide sequence ID" value="NC_020159.1"/>
</dbReference>
<dbReference type="GeneID" id="14477237"/>
<reference evidence="1 2" key="1">
    <citation type="journal article" date="2013" name="J. Virol.">
        <title>Insights into head-tailed viruses infecting extremely halophilic archaea.</title>
        <authorList>
            <person name="Pietila M.K."/>
            <person name="Laurinmaki P."/>
            <person name="Russell D.A."/>
            <person name="Ko C.C."/>
            <person name="Jacobs-Sera D."/>
            <person name="Butcher S.J."/>
            <person name="Bamford D.H."/>
            <person name="Hendrix R.W."/>
        </authorList>
    </citation>
    <scope>NUCLEOTIDE SEQUENCE [LARGE SCALE GENOMIC DNA]</scope>
</reference>
<evidence type="ECO:0000313" key="2">
    <source>
        <dbReference type="Proteomes" id="UP000011138"/>
    </source>
</evidence>
<dbReference type="EMBL" id="KC117376">
    <property type="protein sequence ID" value="AGC34367.1"/>
    <property type="molecule type" value="Genomic_DNA"/>
</dbReference>
<accession>L7TND5</accession>
<proteinExistence type="predicted"/>
<evidence type="ECO:0000313" key="1">
    <source>
        <dbReference type="EMBL" id="AGC34367.1"/>
    </source>
</evidence>
<dbReference type="KEGG" id="vg:14477237"/>
<protein>
    <submittedName>
        <fullName evidence="1">Uncharacterized protein</fullName>
    </submittedName>
</protein>
<dbReference type="OrthoDB" id="33063at10239"/>
<sequence>MNFRDKPFEYQTFAATVASDNGDNAEQQVARELQEVGCNVGEFRILWNEALTTSLTMVTFAVHTAYLQELPKLIERGVAEDIEQVAVVINNE</sequence>
<organism evidence="1 2">
    <name type="scientific">Halorubrum sodomense tailed virus 2</name>
    <dbReference type="NCBI Taxonomy" id="1262527"/>
    <lineage>
        <taxon>Viruses</taxon>
        <taxon>Duplodnaviria</taxon>
        <taxon>Heunggongvirae</taxon>
        <taxon>Uroviricota</taxon>
        <taxon>Caudoviricetes</taxon>
        <taxon>Thumleimavirales</taxon>
        <taxon>Hafunaviridae</taxon>
        <taxon>Mincapvirus</taxon>
        <taxon>Mincapvirus eilatense</taxon>
        <taxon>Mincapvirus HSTV2</taxon>
    </lineage>
</organism>
<dbReference type="Proteomes" id="UP000011138">
    <property type="component" value="Segment"/>
</dbReference>
<gene>
    <name evidence="1" type="primary">100</name>
    <name evidence="1" type="ORF">HSTV2_100</name>
</gene>
<name>L7TND5_9CAUD</name>